<dbReference type="AlphaFoldDB" id="A0A9N9RE61"/>
<evidence type="ECO:0000256" key="1">
    <source>
        <dbReference type="ARBA" id="ARBA00004477"/>
    </source>
</evidence>
<keyword evidence="9 11" id="KW-0472">Membrane</keyword>
<reference evidence="12" key="1">
    <citation type="submission" date="2021-12" db="EMBL/GenBank/DDBJ databases">
        <authorList>
            <person name="King R."/>
        </authorList>
    </citation>
    <scope>NUCLEOTIDE SEQUENCE</scope>
</reference>
<evidence type="ECO:0000256" key="6">
    <source>
        <dbReference type="ARBA" id="ARBA00022824"/>
    </source>
</evidence>
<proteinExistence type="inferred from homology"/>
<dbReference type="GO" id="GO:0005789">
    <property type="term" value="C:endoplasmic reticulum membrane"/>
    <property type="evidence" value="ECO:0007669"/>
    <property type="project" value="UniProtKB-SubCell"/>
</dbReference>
<keyword evidence="13" id="KW-1185">Reference proteome</keyword>
<protein>
    <recommendedName>
        <fullName evidence="11">Acyltransferase</fullName>
        <ecNumber evidence="11">2.3.1.-</ecNumber>
    </recommendedName>
</protein>
<keyword evidence="4 11" id="KW-0808">Transferase</keyword>
<comment type="subcellular location">
    <subcellularLocation>
        <location evidence="1 11">Endoplasmic reticulum membrane</location>
        <topology evidence="1 11">Multi-pass membrane protein</topology>
    </subcellularLocation>
</comment>
<dbReference type="GO" id="GO:0019432">
    <property type="term" value="P:triglyceride biosynthetic process"/>
    <property type="evidence" value="ECO:0007669"/>
    <property type="project" value="TreeGrafter"/>
</dbReference>
<evidence type="ECO:0000256" key="5">
    <source>
        <dbReference type="ARBA" id="ARBA00022692"/>
    </source>
</evidence>
<dbReference type="SUPFAM" id="SSF69593">
    <property type="entry name" value="Glycerol-3-phosphate (1)-acyltransferase"/>
    <property type="match status" value="1"/>
</dbReference>
<evidence type="ECO:0000256" key="4">
    <source>
        <dbReference type="ARBA" id="ARBA00022679"/>
    </source>
</evidence>
<keyword evidence="8" id="KW-0443">Lipid metabolism</keyword>
<comment type="similarity">
    <text evidence="2 11">Belongs to the diacylglycerol acyltransferase family.</text>
</comment>
<accession>A0A9N9RE61</accession>
<gene>
    <name evidence="12" type="ORF">DIATSA_LOCUS12303</name>
</gene>
<dbReference type="OrthoDB" id="264532at2759"/>
<keyword evidence="7 11" id="KW-1133">Transmembrane helix</keyword>
<evidence type="ECO:0000256" key="8">
    <source>
        <dbReference type="ARBA" id="ARBA00023098"/>
    </source>
</evidence>
<evidence type="ECO:0000256" key="3">
    <source>
        <dbReference type="ARBA" id="ARBA00022516"/>
    </source>
</evidence>
<dbReference type="CDD" id="cd07987">
    <property type="entry name" value="LPLAT_MGAT-like"/>
    <property type="match status" value="1"/>
</dbReference>
<evidence type="ECO:0000313" key="13">
    <source>
        <dbReference type="Proteomes" id="UP001153714"/>
    </source>
</evidence>
<dbReference type="EC" id="2.3.1.-" evidence="11"/>
<evidence type="ECO:0000256" key="7">
    <source>
        <dbReference type="ARBA" id="ARBA00022989"/>
    </source>
</evidence>
<evidence type="ECO:0000313" key="12">
    <source>
        <dbReference type="EMBL" id="CAG9794973.1"/>
    </source>
</evidence>
<evidence type="ECO:0000256" key="2">
    <source>
        <dbReference type="ARBA" id="ARBA00005420"/>
    </source>
</evidence>
<dbReference type="Proteomes" id="UP001153714">
    <property type="component" value="Chromosome 7"/>
</dbReference>
<evidence type="ECO:0000256" key="9">
    <source>
        <dbReference type="ARBA" id="ARBA00023136"/>
    </source>
</evidence>
<feature type="transmembrane region" description="Helical" evidence="11">
    <location>
        <begin position="20"/>
        <end position="42"/>
    </location>
</feature>
<keyword evidence="5 11" id="KW-0812">Transmembrane</keyword>
<dbReference type="PANTHER" id="PTHR12317:SF79">
    <property type="entry name" value="ACYLTRANSFERASE"/>
    <property type="match status" value="1"/>
</dbReference>
<dbReference type="Pfam" id="PF03982">
    <property type="entry name" value="DAGAT"/>
    <property type="match status" value="1"/>
</dbReference>
<dbReference type="PANTHER" id="PTHR12317">
    <property type="entry name" value="DIACYLGLYCEROL O-ACYLTRANSFERASE"/>
    <property type="match status" value="1"/>
</dbReference>
<keyword evidence="3" id="KW-0444">Lipid biosynthesis</keyword>
<keyword evidence="6 11" id="KW-0256">Endoplasmic reticulum</keyword>
<evidence type="ECO:0000256" key="10">
    <source>
        <dbReference type="ARBA" id="ARBA00023315"/>
    </source>
</evidence>
<name>A0A9N9RE61_9NEOP</name>
<organism evidence="12 13">
    <name type="scientific">Diatraea saccharalis</name>
    <name type="common">sugarcane borer</name>
    <dbReference type="NCBI Taxonomy" id="40085"/>
    <lineage>
        <taxon>Eukaryota</taxon>
        <taxon>Metazoa</taxon>
        <taxon>Ecdysozoa</taxon>
        <taxon>Arthropoda</taxon>
        <taxon>Hexapoda</taxon>
        <taxon>Insecta</taxon>
        <taxon>Pterygota</taxon>
        <taxon>Neoptera</taxon>
        <taxon>Endopterygota</taxon>
        <taxon>Lepidoptera</taxon>
        <taxon>Glossata</taxon>
        <taxon>Ditrysia</taxon>
        <taxon>Pyraloidea</taxon>
        <taxon>Crambidae</taxon>
        <taxon>Crambinae</taxon>
        <taxon>Diatraea</taxon>
    </lineage>
</organism>
<evidence type="ECO:0000256" key="11">
    <source>
        <dbReference type="RuleBase" id="RU367023"/>
    </source>
</evidence>
<dbReference type="GO" id="GO:0004144">
    <property type="term" value="F:diacylglycerol O-acyltransferase activity"/>
    <property type="evidence" value="ECO:0007669"/>
    <property type="project" value="TreeGrafter"/>
</dbReference>
<sequence length="338" mass="39139">MFNIKWAPLNVPLRRRLQTLSIFCIVFLASYGIFAGYIFFIALLWTRLWWLDVLYILYALYNNCSAGFYSHSRSDWYRSWRIWKYCVEYYPIKLVKTVDLDPTKNYLAPSHPHGLLTLSQWLTVSSTAVGFEDTFPGLITYIASVPTRFGIPFERELLVHSGACMATEECLLYHLDNKKHKGNFIVMNPGGSAEVMITRNDSYNLYLKNRKGFARVALKAGATIVPIFSFGENKIFDSVAFRPDTLLGRFQKWARDHTKFGLIPPSGRGFFQYSFGMIPHRIPIYVVVGAPIDVPQVLDPTREQIDEIHEKFVQAITDLFHEHKHKYESDPNIRLNIY</sequence>
<dbReference type="EMBL" id="OU893338">
    <property type="protein sequence ID" value="CAG9794973.1"/>
    <property type="molecule type" value="Genomic_DNA"/>
</dbReference>
<dbReference type="InterPro" id="IPR007130">
    <property type="entry name" value="DAGAT"/>
</dbReference>
<keyword evidence="10" id="KW-0012">Acyltransferase</keyword>
<reference evidence="12" key="2">
    <citation type="submission" date="2022-10" db="EMBL/GenBank/DDBJ databases">
        <authorList>
            <consortium name="ENA_rothamsted_submissions"/>
            <consortium name="culmorum"/>
            <person name="King R."/>
        </authorList>
    </citation>
    <scope>NUCLEOTIDE SEQUENCE</scope>
</reference>
<feature type="transmembrane region" description="Helical" evidence="11">
    <location>
        <begin position="48"/>
        <end position="69"/>
    </location>
</feature>